<sequence>MRGHRLRFAGNGYSAAMPTDAPFDEVPVADAVEQQQDTAEPVPDEEAAVTPPANVPLEAPDADWQEQLEEVVDDPDERSND</sequence>
<name>A0A7I9W251_MYCAG</name>
<dbReference type="EMBL" id="BLKS01000001">
    <property type="protein sequence ID" value="GFG51752.1"/>
    <property type="molecule type" value="Genomic_DNA"/>
</dbReference>
<evidence type="ECO:0000313" key="3">
    <source>
        <dbReference type="Proteomes" id="UP000465302"/>
    </source>
</evidence>
<dbReference type="Proteomes" id="UP000465302">
    <property type="component" value="Unassembled WGS sequence"/>
</dbReference>
<organism evidence="2 3">
    <name type="scientific">Mycolicibacterium agri</name>
    <name type="common">Mycobacterium agri</name>
    <dbReference type="NCBI Taxonomy" id="36811"/>
    <lineage>
        <taxon>Bacteria</taxon>
        <taxon>Bacillati</taxon>
        <taxon>Actinomycetota</taxon>
        <taxon>Actinomycetes</taxon>
        <taxon>Mycobacteriales</taxon>
        <taxon>Mycobacteriaceae</taxon>
        <taxon>Mycolicibacterium</taxon>
    </lineage>
</organism>
<proteinExistence type="predicted"/>
<gene>
    <name evidence="2" type="ORF">MAGR_31930</name>
</gene>
<feature type="compositionally biased region" description="Acidic residues" evidence="1">
    <location>
        <begin position="60"/>
        <end position="81"/>
    </location>
</feature>
<accession>A0A7I9W251</accession>
<feature type="region of interest" description="Disordered" evidence="1">
    <location>
        <begin position="1"/>
        <end position="81"/>
    </location>
</feature>
<dbReference type="AlphaFoldDB" id="A0A7I9W251"/>
<reference evidence="2 3" key="1">
    <citation type="journal article" date="2019" name="Emerg. Microbes Infect.">
        <title>Comprehensive subspecies identification of 175 nontuberculous mycobacteria species based on 7547 genomic profiles.</title>
        <authorList>
            <person name="Matsumoto Y."/>
            <person name="Kinjo T."/>
            <person name="Motooka D."/>
            <person name="Nabeya D."/>
            <person name="Jung N."/>
            <person name="Uechi K."/>
            <person name="Horii T."/>
            <person name="Iida T."/>
            <person name="Fujita J."/>
            <person name="Nakamura S."/>
        </authorList>
    </citation>
    <scope>NUCLEOTIDE SEQUENCE [LARGE SCALE GENOMIC DNA]</scope>
    <source>
        <strain evidence="2 3">JCM 6377</strain>
    </source>
</reference>
<protein>
    <submittedName>
        <fullName evidence="2">Uncharacterized protein</fullName>
    </submittedName>
</protein>
<evidence type="ECO:0000313" key="2">
    <source>
        <dbReference type="EMBL" id="GFG51752.1"/>
    </source>
</evidence>
<evidence type="ECO:0000256" key="1">
    <source>
        <dbReference type="SAM" id="MobiDB-lite"/>
    </source>
</evidence>
<comment type="caution">
    <text evidence="2">The sequence shown here is derived from an EMBL/GenBank/DDBJ whole genome shotgun (WGS) entry which is preliminary data.</text>
</comment>